<keyword evidence="3" id="KW-1185">Reference proteome</keyword>
<evidence type="ECO:0000313" key="3">
    <source>
        <dbReference type="Proteomes" id="UP000324104"/>
    </source>
</evidence>
<evidence type="ECO:0000256" key="1">
    <source>
        <dbReference type="ARBA" id="ARBA00023002"/>
    </source>
</evidence>
<name>A0A5D5AIT7_9EURY</name>
<dbReference type="GO" id="GO:0008695">
    <property type="term" value="F:3-phenylpropionate dioxygenase activity"/>
    <property type="evidence" value="ECO:0007669"/>
    <property type="project" value="UniProtKB-EC"/>
</dbReference>
<dbReference type="PANTHER" id="PTHR41534">
    <property type="entry name" value="BLR3401 PROTEIN"/>
    <property type="match status" value="1"/>
</dbReference>
<reference evidence="2 3" key="1">
    <citation type="submission" date="2019-08" db="EMBL/GenBank/DDBJ databases">
        <title>Archaea genome.</title>
        <authorList>
            <person name="Kajale S."/>
            <person name="Shouche Y."/>
            <person name="Deshpande N."/>
            <person name="Sharma A."/>
        </authorList>
    </citation>
    <scope>NUCLEOTIDE SEQUENCE [LARGE SCALE GENOMIC DNA]</scope>
    <source>
        <strain evidence="2 3">ESP3B_9</strain>
    </source>
</reference>
<proteinExistence type="predicted"/>
<gene>
    <name evidence="2" type="ORF">FYC77_16130</name>
</gene>
<organism evidence="2 3">
    <name type="scientific">Natrialba swarupiae</name>
    <dbReference type="NCBI Taxonomy" id="2448032"/>
    <lineage>
        <taxon>Archaea</taxon>
        <taxon>Methanobacteriati</taxon>
        <taxon>Methanobacteriota</taxon>
        <taxon>Stenosarchaea group</taxon>
        <taxon>Halobacteria</taxon>
        <taxon>Halobacteriales</taxon>
        <taxon>Natrialbaceae</taxon>
        <taxon>Natrialba</taxon>
    </lineage>
</organism>
<keyword evidence="2" id="KW-0223">Dioxygenase</keyword>
<protein>
    <submittedName>
        <fullName evidence="2">3-phenylpropionate/cinnamic acid dioxygenase subunit beta</fullName>
        <ecNumber evidence="2">1.14.12.19</ecNumber>
    </submittedName>
</protein>
<dbReference type="PANTHER" id="PTHR41534:SF2">
    <property type="entry name" value="3-PHENYLPROPIONATE_CINNAMIC ACID DIOXYGENASE SUBUNIT BETA"/>
    <property type="match status" value="1"/>
</dbReference>
<dbReference type="CDD" id="cd00667">
    <property type="entry name" value="ring_hydroxylating_dioxygenases_beta"/>
    <property type="match status" value="1"/>
</dbReference>
<dbReference type="InterPro" id="IPR032710">
    <property type="entry name" value="NTF2-like_dom_sf"/>
</dbReference>
<dbReference type="InterPro" id="IPR000391">
    <property type="entry name" value="Rng_hydr_dOase-bsu"/>
</dbReference>
<keyword evidence="1 2" id="KW-0560">Oxidoreductase</keyword>
<dbReference type="Gene3D" id="3.10.450.50">
    <property type="match status" value="1"/>
</dbReference>
<dbReference type="Proteomes" id="UP000324104">
    <property type="component" value="Unassembled WGS sequence"/>
</dbReference>
<dbReference type="AlphaFoldDB" id="A0A5D5AIT7"/>
<dbReference type="NCBIfam" id="NF007479">
    <property type="entry name" value="PRK10069.1"/>
    <property type="match status" value="1"/>
</dbReference>
<dbReference type="SUPFAM" id="SSF54427">
    <property type="entry name" value="NTF2-like"/>
    <property type="match status" value="1"/>
</dbReference>
<sequence length="174" mass="20568">MSQRATQKPDHELHYECVSFYNHEAELLDTKELEQWLELMTEDIRYDMPLRVTRDRGSDRSEFSDEGFNYREDWSTLDARIERFQSEFAWSEDPPTRTRHFVTNVRVKDVDGDELSVKNNLLLFLAQGEEADGTTISAERHDVLRRVDGELKLAERDIRLDHTVLPMKNISVFF</sequence>
<evidence type="ECO:0000313" key="2">
    <source>
        <dbReference type="EMBL" id="TYT60935.1"/>
    </source>
</evidence>
<accession>A0A5D5AIT7</accession>
<dbReference type="EC" id="1.14.12.19" evidence="2"/>
<dbReference type="EMBL" id="VTAW01000026">
    <property type="protein sequence ID" value="TYT60935.1"/>
    <property type="molecule type" value="Genomic_DNA"/>
</dbReference>
<dbReference type="Pfam" id="PF00866">
    <property type="entry name" value="Ring_hydroxyl_B"/>
    <property type="match status" value="1"/>
</dbReference>
<dbReference type="GO" id="GO:0019380">
    <property type="term" value="P:3-phenylpropionate catabolic process"/>
    <property type="evidence" value="ECO:0007669"/>
    <property type="project" value="TreeGrafter"/>
</dbReference>
<dbReference type="RefSeq" id="WP_149082525.1">
    <property type="nucleotide sequence ID" value="NZ_VTAW01000026.1"/>
</dbReference>
<comment type="caution">
    <text evidence="2">The sequence shown here is derived from an EMBL/GenBank/DDBJ whole genome shotgun (WGS) entry which is preliminary data.</text>
</comment>